<dbReference type="RefSeq" id="WP_310125955.1">
    <property type="nucleotide sequence ID" value="NZ_JAVDRP010000016.1"/>
</dbReference>
<keyword evidence="2" id="KW-1185">Reference proteome</keyword>
<dbReference type="EMBL" id="JAVDRP010000016">
    <property type="protein sequence ID" value="MDR6412192.1"/>
    <property type="molecule type" value="Genomic_DNA"/>
</dbReference>
<evidence type="ECO:0000313" key="1">
    <source>
        <dbReference type="EMBL" id="MDR6412192.1"/>
    </source>
</evidence>
<evidence type="ECO:0000313" key="2">
    <source>
        <dbReference type="Proteomes" id="UP001264340"/>
    </source>
</evidence>
<organism evidence="1 2">
    <name type="scientific">Paraburkholderia terricola</name>
    <dbReference type="NCBI Taxonomy" id="169427"/>
    <lineage>
        <taxon>Bacteria</taxon>
        <taxon>Pseudomonadati</taxon>
        <taxon>Pseudomonadota</taxon>
        <taxon>Betaproteobacteria</taxon>
        <taxon>Burkholderiales</taxon>
        <taxon>Burkholderiaceae</taxon>
        <taxon>Paraburkholderia</taxon>
    </lineage>
</organism>
<accession>A0ABU1LZK8</accession>
<comment type="caution">
    <text evidence="1">The sequence shown here is derived from an EMBL/GenBank/DDBJ whole genome shotgun (WGS) entry which is preliminary data.</text>
</comment>
<dbReference type="Proteomes" id="UP001264340">
    <property type="component" value="Unassembled WGS sequence"/>
</dbReference>
<name>A0ABU1LZK8_9BURK</name>
<protein>
    <submittedName>
        <fullName evidence="1">Uncharacterized protein</fullName>
    </submittedName>
</protein>
<sequence length="174" mass="19912">MLELVSFGLPPMFPPELMPDAGARFVAECRAGMTQRDLVRLAESRGWRPGWHALPHLGEHVYGFGLTIDGCGVPLMVRMRRIERPAPQAAVHASLFWRMDKTRPGSLQVRLRRVDGTRHWQARVRAAATQLTQPIERLERCSPAAGDMSDWLSSIDHLCRRLNRIFARYKDVFR</sequence>
<reference evidence="1 2" key="1">
    <citation type="submission" date="2023-07" db="EMBL/GenBank/DDBJ databases">
        <title>Sorghum-associated microbial communities from plants grown in Nebraska, USA.</title>
        <authorList>
            <person name="Schachtman D."/>
        </authorList>
    </citation>
    <scope>NUCLEOTIDE SEQUENCE [LARGE SCALE GENOMIC DNA]</scope>
    <source>
        <strain evidence="1 2">DS1316</strain>
    </source>
</reference>
<proteinExistence type="predicted"/>
<gene>
    <name evidence="1" type="ORF">J2804_005627</name>
</gene>